<protein>
    <recommendedName>
        <fullName evidence="7">ABC-2 type transporter transmembrane domain-containing protein</fullName>
    </recommendedName>
</protein>
<feature type="transmembrane region" description="Helical" evidence="6">
    <location>
        <begin position="112"/>
        <end position="136"/>
    </location>
</feature>
<gene>
    <name evidence="9" type="ORF">EDS130_LOCUS34861</name>
    <name evidence="8" type="ORF">XAT740_LOCUS3407</name>
</gene>
<dbReference type="PANTHER" id="PTHR48041:SF116">
    <property type="entry name" value="PROTEIN BROWN"/>
    <property type="match status" value="1"/>
</dbReference>
<evidence type="ECO:0000313" key="8">
    <source>
        <dbReference type="EMBL" id="CAF0809871.1"/>
    </source>
</evidence>
<evidence type="ECO:0000256" key="6">
    <source>
        <dbReference type="SAM" id="Phobius"/>
    </source>
</evidence>
<evidence type="ECO:0000313" key="10">
    <source>
        <dbReference type="Proteomes" id="UP000663828"/>
    </source>
</evidence>
<keyword evidence="10" id="KW-1185">Reference proteome</keyword>
<evidence type="ECO:0000313" key="9">
    <source>
        <dbReference type="EMBL" id="CAF1379825.1"/>
    </source>
</evidence>
<feature type="domain" description="ABC-2 type transporter transmembrane" evidence="7">
    <location>
        <begin position="62"/>
        <end position="164"/>
    </location>
</feature>
<keyword evidence="5 6" id="KW-0472">Membrane</keyword>
<evidence type="ECO:0000313" key="11">
    <source>
        <dbReference type="Proteomes" id="UP000663852"/>
    </source>
</evidence>
<dbReference type="InterPro" id="IPR013525">
    <property type="entry name" value="ABC2_TM"/>
</dbReference>
<dbReference type="EMBL" id="CAJNOJ010000298">
    <property type="protein sequence ID" value="CAF1379825.1"/>
    <property type="molecule type" value="Genomic_DNA"/>
</dbReference>
<proteinExistence type="predicted"/>
<keyword evidence="3 6" id="KW-0812">Transmembrane</keyword>
<dbReference type="EMBL" id="CAJNOR010000130">
    <property type="protein sequence ID" value="CAF0809871.1"/>
    <property type="molecule type" value="Genomic_DNA"/>
</dbReference>
<comment type="subcellular location">
    <subcellularLocation>
        <location evidence="1">Membrane</location>
        <topology evidence="1">Multi-pass membrane protein</topology>
    </subcellularLocation>
</comment>
<evidence type="ECO:0000256" key="3">
    <source>
        <dbReference type="ARBA" id="ARBA00022692"/>
    </source>
</evidence>
<dbReference type="OrthoDB" id="66620at2759"/>
<dbReference type="GO" id="GO:0005886">
    <property type="term" value="C:plasma membrane"/>
    <property type="evidence" value="ECO:0007669"/>
    <property type="project" value="TreeGrafter"/>
</dbReference>
<dbReference type="AlphaFoldDB" id="A0A815JJE5"/>
<reference evidence="9" key="1">
    <citation type="submission" date="2021-02" db="EMBL/GenBank/DDBJ databases">
        <authorList>
            <person name="Nowell W R."/>
        </authorList>
    </citation>
    <scope>NUCLEOTIDE SEQUENCE</scope>
</reference>
<evidence type="ECO:0000256" key="4">
    <source>
        <dbReference type="ARBA" id="ARBA00022989"/>
    </source>
</evidence>
<feature type="transmembrane region" description="Helical" evidence="6">
    <location>
        <begin position="181"/>
        <end position="202"/>
    </location>
</feature>
<evidence type="ECO:0000259" key="7">
    <source>
        <dbReference type="Pfam" id="PF01061"/>
    </source>
</evidence>
<dbReference type="GO" id="GO:0140359">
    <property type="term" value="F:ABC-type transporter activity"/>
    <property type="evidence" value="ECO:0007669"/>
    <property type="project" value="InterPro"/>
</dbReference>
<evidence type="ECO:0000256" key="2">
    <source>
        <dbReference type="ARBA" id="ARBA00022448"/>
    </source>
</evidence>
<accession>A0A815JJE5</accession>
<keyword evidence="2" id="KW-0813">Transport</keyword>
<comment type="caution">
    <text evidence="9">The sequence shown here is derived from an EMBL/GenBank/DDBJ whole genome shotgun (WGS) entry which is preliminary data.</text>
</comment>
<sequence>MKNLLCSQVTDEINQVESNAFQNLLSCEAEEIIQRPRSRELYYISKRTLQNAVRKDIELTDNPGIPNRLGAIFFIIVSQIFSTATALEPLLKERVLFIHENIGGYYRISTFFITKLVCDVLPMCVVPSLIFSLIAYYMTGLQRSFGQFFVFLLMIFISSVFGSATIPIFGDRSIDCCCADFCCHMMIFSGCIVKLSSLFSWISWLNPYLNISINGTQIFKDKELDYKTAGMFGRIFLH</sequence>
<keyword evidence="4 6" id="KW-1133">Transmembrane helix</keyword>
<dbReference type="Pfam" id="PF01061">
    <property type="entry name" value="ABC2_membrane"/>
    <property type="match status" value="1"/>
</dbReference>
<evidence type="ECO:0000256" key="1">
    <source>
        <dbReference type="ARBA" id="ARBA00004141"/>
    </source>
</evidence>
<name>A0A815JJE5_ADIRI</name>
<dbReference type="PANTHER" id="PTHR48041">
    <property type="entry name" value="ABC TRANSPORTER G FAMILY MEMBER 28"/>
    <property type="match status" value="1"/>
</dbReference>
<feature type="transmembrane region" description="Helical" evidence="6">
    <location>
        <begin position="148"/>
        <end position="169"/>
    </location>
</feature>
<dbReference type="InterPro" id="IPR050352">
    <property type="entry name" value="ABCG_transporters"/>
</dbReference>
<organism evidence="9 11">
    <name type="scientific">Adineta ricciae</name>
    <name type="common">Rotifer</name>
    <dbReference type="NCBI Taxonomy" id="249248"/>
    <lineage>
        <taxon>Eukaryota</taxon>
        <taxon>Metazoa</taxon>
        <taxon>Spiralia</taxon>
        <taxon>Gnathifera</taxon>
        <taxon>Rotifera</taxon>
        <taxon>Eurotatoria</taxon>
        <taxon>Bdelloidea</taxon>
        <taxon>Adinetida</taxon>
        <taxon>Adinetidae</taxon>
        <taxon>Adineta</taxon>
    </lineage>
</organism>
<dbReference type="Proteomes" id="UP000663828">
    <property type="component" value="Unassembled WGS sequence"/>
</dbReference>
<evidence type="ECO:0000256" key="5">
    <source>
        <dbReference type="ARBA" id="ARBA00023136"/>
    </source>
</evidence>
<dbReference type="Proteomes" id="UP000663852">
    <property type="component" value="Unassembled WGS sequence"/>
</dbReference>